<evidence type="ECO:0000313" key="1">
    <source>
        <dbReference type="EMBL" id="TWF54311.1"/>
    </source>
</evidence>
<dbReference type="AlphaFoldDB" id="A0A561QVA4"/>
<comment type="caution">
    <text evidence="1">The sequence shown here is derived from an EMBL/GenBank/DDBJ whole genome shotgun (WGS) entry which is preliminary data.</text>
</comment>
<name>A0A561QVA4_9HYPH</name>
<proteinExistence type="predicted"/>
<sequence length="336" mass="36315">MQKDWLPQQGTRIGATFYVRQSQPWLSHYFGVDPLEPTWSPGIGGVVLWGGRIPAKTARLIAGLRGLPSWFLEDGFLRSVGLGKQNVLPISIQIDDLGMPVRAAKPSRLERLIAGSADDAGSGSLGGDIREALVENRLSKYNNLPHRAPKLDATTKRRVLLVDQVFGDVSVPMAGGSAESFSRMLADAVASGAQCVVRTHPDVMAGFRKGYMTEQAAKMPGVILSSEPVSAASLLDVVDEVWTMSSQFGLDALLRGLPVRCYAAPFYAGWGLTEDRFDPAAAGISARRQVRPTTDQLAAAAFSLYPVYRDPKTWAEIDVFSAIEKLVAERASLGLD</sequence>
<gene>
    <name evidence="1" type="ORF">FHW37_103175</name>
</gene>
<dbReference type="GO" id="GO:0000271">
    <property type="term" value="P:polysaccharide biosynthetic process"/>
    <property type="evidence" value="ECO:0007669"/>
    <property type="project" value="InterPro"/>
</dbReference>
<dbReference type="GO" id="GO:0015774">
    <property type="term" value="P:polysaccharide transport"/>
    <property type="evidence" value="ECO:0007669"/>
    <property type="project" value="InterPro"/>
</dbReference>
<dbReference type="EMBL" id="VIWP01000003">
    <property type="protein sequence ID" value="TWF54311.1"/>
    <property type="molecule type" value="Genomic_DNA"/>
</dbReference>
<dbReference type="CDD" id="cd16440">
    <property type="entry name" value="beta_Kdo_transferase_KpsC_1"/>
    <property type="match status" value="1"/>
</dbReference>
<dbReference type="RefSeq" id="WP_145636422.1">
    <property type="nucleotide sequence ID" value="NZ_VIWP01000003.1"/>
</dbReference>
<protein>
    <submittedName>
        <fullName evidence="1">Capsular polysaccharide export protein</fullName>
    </submittedName>
</protein>
<dbReference type="Pfam" id="PF05159">
    <property type="entry name" value="Capsule_synth"/>
    <property type="match status" value="1"/>
</dbReference>
<dbReference type="InterPro" id="IPR007833">
    <property type="entry name" value="Capsule_polysaccharide_synth"/>
</dbReference>
<reference evidence="1 2" key="1">
    <citation type="submission" date="2019-06" db="EMBL/GenBank/DDBJ databases">
        <title>Sorghum-associated microbial communities from plants grown in Nebraska, USA.</title>
        <authorList>
            <person name="Schachtman D."/>
        </authorList>
    </citation>
    <scope>NUCLEOTIDE SEQUENCE [LARGE SCALE GENOMIC DNA]</scope>
    <source>
        <strain evidence="1 2">1225</strain>
    </source>
</reference>
<dbReference type="Proteomes" id="UP000320653">
    <property type="component" value="Unassembled WGS sequence"/>
</dbReference>
<keyword evidence="2" id="KW-1185">Reference proteome</keyword>
<dbReference type="OrthoDB" id="543755at2"/>
<evidence type="ECO:0000313" key="2">
    <source>
        <dbReference type="Proteomes" id="UP000320653"/>
    </source>
</evidence>
<organism evidence="1 2">
    <name type="scientific">Neorhizobium alkalisoli</name>
    <dbReference type="NCBI Taxonomy" id="528178"/>
    <lineage>
        <taxon>Bacteria</taxon>
        <taxon>Pseudomonadati</taxon>
        <taxon>Pseudomonadota</taxon>
        <taxon>Alphaproteobacteria</taxon>
        <taxon>Hyphomicrobiales</taxon>
        <taxon>Rhizobiaceae</taxon>
        <taxon>Rhizobium/Agrobacterium group</taxon>
        <taxon>Neorhizobium</taxon>
    </lineage>
</organism>
<accession>A0A561QVA4</accession>